<name>A0A1G6NQQ3_9FIRM</name>
<keyword evidence="2" id="KW-1185">Reference proteome</keyword>
<accession>A0A1G6NQQ3</accession>
<proteinExistence type="predicted"/>
<evidence type="ECO:0008006" key="3">
    <source>
        <dbReference type="Google" id="ProtNLM"/>
    </source>
</evidence>
<sequence>MSDVIVSEALIEIRNKINDRDEVGLSNEELLAYFNEAIEFISQYLAAANTPVLLHDTTITTATATLPDNFIKLAGIFPVKITGNTIALLDTPPQTIRYYAGFGRADMNEEVPLVNEALVRVAIRLAAIYANNQQALDVTQDKSLLNDLQNAIMAAVGVAQGG</sequence>
<organism evidence="1 2">
    <name type="scientific">Succiniclasticum ruminis</name>
    <dbReference type="NCBI Taxonomy" id="40841"/>
    <lineage>
        <taxon>Bacteria</taxon>
        <taxon>Bacillati</taxon>
        <taxon>Bacillota</taxon>
        <taxon>Negativicutes</taxon>
        <taxon>Acidaminococcales</taxon>
        <taxon>Acidaminococcaceae</taxon>
        <taxon>Succiniclasticum</taxon>
    </lineage>
</organism>
<dbReference type="Proteomes" id="UP000198943">
    <property type="component" value="Unassembled WGS sequence"/>
</dbReference>
<dbReference type="EMBL" id="FMYW01000015">
    <property type="protein sequence ID" value="SDC69704.1"/>
    <property type="molecule type" value="Genomic_DNA"/>
</dbReference>
<dbReference type="AlphaFoldDB" id="A0A1G6NQQ3"/>
<evidence type="ECO:0000313" key="1">
    <source>
        <dbReference type="EMBL" id="SDC69704.1"/>
    </source>
</evidence>
<evidence type="ECO:0000313" key="2">
    <source>
        <dbReference type="Proteomes" id="UP000198943"/>
    </source>
</evidence>
<protein>
    <recommendedName>
        <fullName evidence="3">Phage gp6-like head-tail connector protein</fullName>
    </recommendedName>
</protein>
<reference evidence="2" key="1">
    <citation type="submission" date="2016-10" db="EMBL/GenBank/DDBJ databases">
        <authorList>
            <person name="Varghese N."/>
            <person name="Submissions S."/>
        </authorList>
    </citation>
    <scope>NUCLEOTIDE SEQUENCE [LARGE SCALE GENOMIC DNA]</scope>
    <source>
        <strain evidence="2">DSM 11005</strain>
    </source>
</reference>
<gene>
    <name evidence="1" type="ORF">SAMN04487864_11533</name>
</gene>